<dbReference type="SUPFAM" id="SSF56601">
    <property type="entry name" value="beta-lactamase/transpeptidase-like"/>
    <property type="match status" value="1"/>
</dbReference>
<protein>
    <recommendedName>
        <fullName evidence="2">Beta-lactamase class A catalytic domain-containing protein</fullName>
    </recommendedName>
</protein>
<dbReference type="GO" id="GO:0008800">
    <property type="term" value="F:beta-lactamase activity"/>
    <property type="evidence" value="ECO:0007669"/>
    <property type="project" value="InterPro"/>
</dbReference>
<keyword evidence="1" id="KW-0812">Transmembrane</keyword>
<keyword evidence="1" id="KW-0472">Membrane</keyword>
<evidence type="ECO:0000313" key="3">
    <source>
        <dbReference type="EMBL" id="PIR08872.1"/>
    </source>
</evidence>
<reference evidence="3 4" key="1">
    <citation type="submission" date="2017-09" db="EMBL/GenBank/DDBJ databases">
        <title>Depth-based differentiation of microbial function through sediment-hosted aquifers and enrichment of novel symbionts in the deep terrestrial subsurface.</title>
        <authorList>
            <person name="Probst A.J."/>
            <person name="Ladd B."/>
            <person name="Jarett J.K."/>
            <person name="Geller-Mcgrath D.E."/>
            <person name="Sieber C.M."/>
            <person name="Emerson J.B."/>
            <person name="Anantharaman K."/>
            <person name="Thomas B.C."/>
            <person name="Malmstrom R."/>
            <person name="Stieglmeier M."/>
            <person name="Klingl A."/>
            <person name="Woyke T."/>
            <person name="Ryan C.M."/>
            <person name="Banfield J.F."/>
        </authorList>
    </citation>
    <scope>NUCLEOTIDE SEQUENCE [LARGE SCALE GENOMIC DNA]</scope>
    <source>
        <strain evidence="3">CG11_big_fil_rev_8_21_14_0_20_37_11</strain>
    </source>
</reference>
<evidence type="ECO:0000313" key="4">
    <source>
        <dbReference type="Proteomes" id="UP000230707"/>
    </source>
</evidence>
<dbReference type="EMBL" id="PCWS01000017">
    <property type="protein sequence ID" value="PIR08872.1"/>
    <property type="molecule type" value="Genomic_DNA"/>
</dbReference>
<name>A0A2H0NJ31_9BACT</name>
<dbReference type="Pfam" id="PF13354">
    <property type="entry name" value="Beta-lactamase2"/>
    <property type="match status" value="1"/>
</dbReference>
<evidence type="ECO:0000256" key="1">
    <source>
        <dbReference type="SAM" id="Phobius"/>
    </source>
</evidence>
<evidence type="ECO:0000259" key="2">
    <source>
        <dbReference type="Pfam" id="PF13354"/>
    </source>
</evidence>
<dbReference type="PANTHER" id="PTHR35333:SF3">
    <property type="entry name" value="BETA-LACTAMASE-TYPE TRANSPEPTIDASE FOLD CONTAINING PROTEIN"/>
    <property type="match status" value="1"/>
</dbReference>
<dbReference type="GO" id="GO:0046677">
    <property type="term" value="P:response to antibiotic"/>
    <property type="evidence" value="ECO:0007669"/>
    <property type="project" value="InterPro"/>
</dbReference>
<dbReference type="AlphaFoldDB" id="A0A2H0NJ31"/>
<dbReference type="Gene3D" id="3.40.710.10">
    <property type="entry name" value="DD-peptidase/beta-lactamase superfamily"/>
    <property type="match status" value="1"/>
</dbReference>
<feature type="domain" description="Beta-lactamase class A catalytic" evidence="2">
    <location>
        <begin position="97"/>
        <end position="299"/>
    </location>
</feature>
<keyword evidence="1" id="KW-1133">Transmembrane helix</keyword>
<feature type="transmembrane region" description="Helical" evidence="1">
    <location>
        <begin position="23"/>
        <end position="42"/>
    </location>
</feature>
<dbReference type="InterPro" id="IPR045155">
    <property type="entry name" value="Beta-lactam_cat"/>
</dbReference>
<dbReference type="GO" id="GO:0030655">
    <property type="term" value="P:beta-lactam antibiotic catabolic process"/>
    <property type="evidence" value="ECO:0007669"/>
    <property type="project" value="InterPro"/>
</dbReference>
<gene>
    <name evidence="3" type="ORF">COV53_00705</name>
</gene>
<organism evidence="3 4">
    <name type="scientific">Candidatus Gottesmanbacteria bacterium CG11_big_fil_rev_8_21_14_0_20_37_11</name>
    <dbReference type="NCBI Taxonomy" id="1974575"/>
    <lineage>
        <taxon>Bacteria</taxon>
        <taxon>Candidatus Gottesmaniibacteriota</taxon>
    </lineage>
</organism>
<proteinExistence type="predicted"/>
<dbReference type="InterPro" id="IPR000871">
    <property type="entry name" value="Beta-lactam_class-A"/>
</dbReference>
<dbReference type="InterPro" id="IPR012338">
    <property type="entry name" value="Beta-lactam/transpept-like"/>
</dbReference>
<comment type="caution">
    <text evidence="3">The sequence shown here is derived from an EMBL/GenBank/DDBJ whole genome shotgun (WGS) entry which is preliminary data.</text>
</comment>
<sequence length="326" mass="36540">MFYMKDYSTHFVRNIESKSSKGNYKVFILLFIFIVTFIYLILTKFPLLSHSSTNNSVSSHVPPISTEVSQTKSNNPSKVELLPRIEKEIGGLGGTFSVYLYDINNNVEIGLDENMVLTAASVNKIPILAALYNLAGKGEIDLEKVIVIQPGDVQDYGTGSIRYDPPRSSYSIKTLARLMMEKSDNTAAYILGSHIVGLKKIQNLVNSWDLTQTDMVENKSSVKDMSILMIKMYHGEITTPPLTTEMMGFMDKSDFDDRIPAGLPENVKFYHKTGDEIGKIHDAGIIDLKNRPYFLGVFTTDMKDEVKTKKAIANISKIVFEYMTGL</sequence>
<dbReference type="PANTHER" id="PTHR35333">
    <property type="entry name" value="BETA-LACTAMASE"/>
    <property type="match status" value="1"/>
</dbReference>
<accession>A0A2H0NJ31</accession>
<dbReference type="Proteomes" id="UP000230707">
    <property type="component" value="Unassembled WGS sequence"/>
</dbReference>